<dbReference type="SUPFAM" id="SSF51197">
    <property type="entry name" value="Clavaminate synthase-like"/>
    <property type="match status" value="1"/>
</dbReference>
<dbReference type="Gene3D" id="2.60.120.650">
    <property type="entry name" value="Cupin"/>
    <property type="match status" value="1"/>
</dbReference>
<evidence type="ECO:0000256" key="1">
    <source>
        <dbReference type="ARBA" id="ARBA00001954"/>
    </source>
</evidence>
<protein>
    <submittedName>
        <fullName evidence="5">Ribosomal protein L16 Arg81 hydroxylase</fullName>
    </submittedName>
</protein>
<accession>A0ABU0EBX6</accession>
<evidence type="ECO:0000256" key="2">
    <source>
        <dbReference type="ARBA" id="ARBA00022723"/>
    </source>
</evidence>
<dbReference type="PANTHER" id="PTHR13096">
    <property type="entry name" value="MINA53 MYC INDUCED NUCLEAR ANTIGEN"/>
    <property type="match status" value="1"/>
</dbReference>
<comment type="caution">
    <text evidence="5">The sequence shown here is derived from an EMBL/GenBank/DDBJ whole genome shotgun (WGS) entry which is preliminary data.</text>
</comment>
<sequence length="417" mass="44973">MPESILRRQERERGPVLRSALSRCISVPTERFAQEFWGRAALLSPANDDFTDLFSAAAVDELVGRRALRTPFVRLAREGDVLPPARFTASGGLGAEVSDQVSSDKVLAELAAGATIVLQGLHRMWPPLIDFTRELVEQLGHPAQVNAYVTPPSSQGFSPHYDTHDVFVLQVSGEKHWVIHAPVHPDPLKDQVWTDHRAAVADAGRRTPVIDRVLRPGDALYLPRGWIHSATALGDTSIHLTVGLSAYTRADVVDMLLSLLGDSPALRASLPLGIDVSDPDQLRPIVEETLTDLVAALTATDDPAQRAASRLGARFGRDTRPEPVAPLATLDAITGLTEDTRVRWRSGYGGRIETAGDRVRLTARGTVLTLPVEAASALHTLRTGDPVTVGSLPGLDLASALVVVRRLLREGVVVTSP</sequence>
<name>A0ABU0EBX6_9CELL</name>
<dbReference type="Pfam" id="PF08007">
    <property type="entry name" value="JmjC_2"/>
    <property type="match status" value="1"/>
</dbReference>
<dbReference type="SMART" id="SM00558">
    <property type="entry name" value="JmjC"/>
    <property type="match status" value="1"/>
</dbReference>
<dbReference type="RefSeq" id="WP_307490411.1">
    <property type="nucleotide sequence ID" value="NZ_JAUSVB010000001.1"/>
</dbReference>
<evidence type="ECO:0000313" key="5">
    <source>
        <dbReference type="EMBL" id="MDQ0372765.1"/>
    </source>
</evidence>
<reference evidence="5 6" key="1">
    <citation type="submission" date="2023-07" db="EMBL/GenBank/DDBJ databases">
        <title>Sorghum-associated microbial communities from plants grown in Nebraska, USA.</title>
        <authorList>
            <person name="Schachtman D."/>
        </authorList>
    </citation>
    <scope>NUCLEOTIDE SEQUENCE [LARGE SCALE GENOMIC DNA]</scope>
    <source>
        <strain evidence="5 6">BE332</strain>
    </source>
</reference>
<feature type="domain" description="JmjC" evidence="4">
    <location>
        <begin position="99"/>
        <end position="261"/>
    </location>
</feature>
<keyword evidence="3" id="KW-0408">Iron</keyword>
<dbReference type="PANTHER" id="PTHR13096:SF9">
    <property type="entry name" value="BIFUNCTIONAL LYSINE-SPECIFIC DEMETHYLASE AND HISTIDYL-HYDROXYLASE"/>
    <property type="match status" value="1"/>
</dbReference>
<evidence type="ECO:0000259" key="4">
    <source>
        <dbReference type="PROSITE" id="PS51184"/>
    </source>
</evidence>
<dbReference type="EMBL" id="JAUSVB010000001">
    <property type="protein sequence ID" value="MDQ0372765.1"/>
    <property type="molecule type" value="Genomic_DNA"/>
</dbReference>
<dbReference type="GO" id="GO:0005840">
    <property type="term" value="C:ribosome"/>
    <property type="evidence" value="ECO:0007669"/>
    <property type="project" value="UniProtKB-KW"/>
</dbReference>
<keyword evidence="2" id="KW-0479">Metal-binding</keyword>
<evidence type="ECO:0000256" key="3">
    <source>
        <dbReference type="ARBA" id="ARBA00023004"/>
    </source>
</evidence>
<dbReference type="PROSITE" id="PS51184">
    <property type="entry name" value="JMJC"/>
    <property type="match status" value="1"/>
</dbReference>
<comment type="cofactor">
    <cofactor evidence="1">
        <name>Fe(2+)</name>
        <dbReference type="ChEBI" id="CHEBI:29033"/>
    </cofactor>
</comment>
<organism evidence="5 6">
    <name type="scientific">Cellulomonas humilata</name>
    <dbReference type="NCBI Taxonomy" id="144055"/>
    <lineage>
        <taxon>Bacteria</taxon>
        <taxon>Bacillati</taxon>
        <taxon>Actinomycetota</taxon>
        <taxon>Actinomycetes</taxon>
        <taxon>Micrococcales</taxon>
        <taxon>Cellulomonadaceae</taxon>
        <taxon>Cellulomonas</taxon>
    </lineage>
</organism>
<dbReference type="InterPro" id="IPR003347">
    <property type="entry name" value="JmjC_dom"/>
</dbReference>
<dbReference type="Proteomes" id="UP001239626">
    <property type="component" value="Unassembled WGS sequence"/>
</dbReference>
<dbReference type="InterPro" id="IPR039994">
    <property type="entry name" value="NO66-like"/>
</dbReference>
<evidence type="ECO:0000313" key="6">
    <source>
        <dbReference type="Proteomes" id="UP001239626"/>
    </source>
</evidence>
<keyword evidence="5" id="KW-0689">Ribosomal protein</keyword>
<keyword evidence="5" id="KW-0687">Ribonucleoprotein</keyword>
<proteinExistence type="predicted"/>
<keyword evidence="6" id="KW-1185">Reference proteome</keyword>
<gene>
    <name evidence="5" type="ORF">J2X26_001062</name>
</gene>